<comment type="caution">
    <text evidence="2">The sequence shown here is derived from an EMBL/GenBank/DDBJ whole genome shotgun (WGS) entry which is preliminary data.</text>
</comment>
<dbReference type="PANTHER" id="PTHR30336:SF4">
    <property type="entry name" value="ENVELOPE BIOGENESIS FACTOR ELYC"/>
    <property type="match status" value="1"/>
</dbReference>
<evidence type="ECO:0000259" key="1">
    <source>
        <dbReference type="Pfam" id="PF02698"/>
    </source>
</evidence>
<dbReference type="GO" id="GO:0000270">
    <property type="term" value="P:peptidoglycan metabolic process"/>
    <property type="evidence" value="ECO:0007669"/>
    <property type="project" value="TreeGrafter"/>
</dbReference>
<reference evidence="2 3" key="1">
    <citation type="submission" date="2017-08" db="EMBL/GenBank/DDBJ databases">
        <title>Infants hospitalized years apart are colonized by the same room-sourced microbial strains.</title>
        <authorList>
            <person name="Brooks B."/>
            <person name="Olm M.R."/>
            <person name="Firek B.A."/>
            <person name="Baker R."/>
            <person name="Thomas B.C."/>
            <person name="Morowitz M.J."/>
            <person name="Banfield J.F."/>
        </authorList>
    </citation>
    <scope>NUCLEOTIDE SEQUENCE [LARGE SCALE GENOMIC DNA]</scope>
    <source>
        <strain evidence="2">S2_005_002_R2_33</strain>
    </source>
</reference>
<dbReference type="GO" id="GO:0005886">
    <property type="term" value="C:plasma membrane"/>
    <property type="evidence" value="ECO:0007669"/>
    <property type="project" value="TreeGrafter"/>
</dbReference>
<sequence>MFRRTAAFVLLIWLFGFLWFAVTLPGPLDDGVRTDAVIVLTGSKGRIERALAVLDAGKAPRLLISGVDREVKPGELAAEFRIPGRLMKCCITLGYEAYDTRSNAVEAANWLARRKARSVRLVTADWHMRRAAYELARELPDHIDILEDGVPSRPSLSTLFLEYHKYFGRMALDFWNRPPWKKH</sequence>
<dbReference type="PANTHER" id="PTHR30336">
    <property type="entry name" value="INNER MEMBRANE PROTEIN, PROBABLE PERMEASE"/>
    <property type="match status" value="1"/>
</dbReference>
<protein>
    <submittedName>
        <fullName evidence="2">YdcF family protein</fullName>
    </submittedName>
</protein>
<dbReference type="AlphaFoldDB" id="A0A2W5QAY2"/>
<dbReference type="Pfam" id="PF02698">
    <property type="entry name" value="DUF218"/>
    <property type="match status" value="1"/>
</dbReference>
<dbReference type="GO" id="GO:0043164">
    <property type="term" value="P:Gram-negative-bacterium-type cell wall biogenesis"/>
    <property type="evidence" value="ECO:0007669"/>
    <property type="project" value="TreeGrafter"/>
</dbReference>
<name>A0A2W5QAY2_9SPHN</name>
<evidence type="ECO:0000313" key="2">
    <source>
        <dbReference type="EMBL" id="PZQ51903.1"/>
    </source>
</evidence>
<organism evidence="2 3">
    <name type="scientific">Novosphingobium pentaromativorans</name>
    <dbReference type="NCBI Taxonomy" id="205844"/>
    <lineage>
        <taxon>Bacteria</taxon>
        <taxon>Pseudomonadati</taxon>
        <taxon>Pseudomonadota</taxon>
        <taxon>Alphaproteobacteria</taxon>
        <taxon>Sphingomonadales</taxon>
        <taxon>Sphingomonadaceae</taxon>
        <taxon>Novosphingobium</taxon>
    </lineage>
</organism>
<feature type="domain" description="DUF218" evidence="1">
    <location>
        <begin position="35"/>
        <end position="138"/>
    </location>
</feature>
<dbReference type="Proteomes" id="UP000249082">
    <property type="component" value="Unassembled WGS sequence"/>
</dbReference>
<accession>A0A2W5QAY2</accession>
<gene>
    <name evidence="2" type="ORF">DI555_20340</name>
</gene>
<dbReference type="InterPro" id="IPR003848">
    <property type="entry name" value="DUF218"/>
</dbReference>
<dbReference type="EMBL" id="QFPX01000023">
    <property type="protein sequence ID" value="PZQ51903.1"/>
    <property type="molecule type" value="Genomic_DNA"/>
</dbReference>
<proteinExistence type="predicted"/>
<dbReference type="InterPro" id="IPR051599">
    <property type="entry name" value="Cell_Envelope_Assoc"/>
</dbReference>
<evidence type="ECO:0000313" key="3">
    <source>
        <dbReference type="Proteomes" id="UP000249082"/>
    </source>
</evidence>
<dbReference type="CDD" id="cd06259">
    <property type="entry name" value="YdcF-like"/>
    <property type="match status" value="1"/>
</dbReference>